<feature type="transmembrane region" description="Helical" evidence="1">
    <location>
        <begin position="255"/>
        <end position="275"/>
    </location>
</feature>
<evidence type="ECO:0000313" key="5">
    <source>
        <dbReference type="Proteomes" id="UP000560069"/>
    </source>
</evidence>
<accession>A0A7Z0EAI5</accession>
<feature type="transmembrane region" description="Helical" evidence="1">
    <location>
        <begin position="386"/>
        <end position="406"/>
    </location>
</feature>
<evidence type="ECO:0000259" key="3">
    <source>
        <dbReference type="Pfam" id="PF19040"/>
    </source>
</evidence>
<keyword evidence="1" id="KW-0812">Transmembrane</keyword>
<name>A0A7Z0EAI5_9MICC</name>
<dbReference type="InterPro" id="IPR050879">
    <property type="entry name" value="Acyltransferase_3"/>
</dbReference>
<feature type="transmembrane region" description="Helical" evidence="1">
    <location>
        <begin position="98"/>
        <end position="117"/>
    </location>
</feature>
<comment type="caution">
    <text evidence="4">The sequence shown here is derived from an EMBL/GenBank/DDBJ whole genome shotgun (WGS) entry which is preliminary data.</text>
</comment>
<dbReference type="GO" id="GO:0009103">
    <property type="term" value="P:lipopolysaccharide biosynthetic process"/>
    <property type="evidence" value="ECO:0007669"/>
    <property type="project" value="TreeGrafter"/>
</dbReference>
<proteinExistence type="predicted"/>
<feature type="domain" description="Acyltransferase 3" evidence="2">
    <location>
        <begin position="32"/>
        <end position="366"/>
    </location>
</feature>
<feature type="transmembrane region" description="Helical" evidence="1">
    <location>
        <begin position="233"/>
        <end position="248"/>
    </location>
</feature>
<reference evidence="4 5" key="1">
    <citation type="submission" date="2020-07" db="EMBL/GenBank/DDBJ databases">
        <title>Sequencing the genomes of 1000 actinobacteria strains.</title>
        <authorList>
            <person name="Klenk H.-P."/>
        </authorList>
    </citation>
    <scope>NUCLEOTIDE SEQUENCE [LARGE SCALE GENOMIC DNA]</scope>
    <source>
        <strain evidence="4 5">DSM 15664</strain>
    </source>
</reference>
<evidence type="ECO:0000259" key="2">
    <source>
        <dbReference type="Pfam" id="PF01757"/>
    </source>
</evidence>
<dbReference type="Proteomes" id="UP000560069">
    <property type="component" value="Unassembled WGS sequence"/>
</dbReference>
<gene>
    <name evidence="4" type="ORF">HNR11_002502</name>
</gene>
<dbReference type="Pfam" id="PF01757">
    <property type="entry name" value="Acyl_transf_3"/>
    <property type="match status" value="1"/>
</dbReference>
<dbReference type="GO" id="GO:0016020">
    <property type="term" value="C:membrane"/>
    <property type="evidence" value="ECO:0007669"/>
    <property type="project" value="TreeGrafter"/>
</dbReference>
<dbReference type="InterPro" id="IPR043968">
    <property type="entry name" value="SGNH"/>
</dbReference>
<dbReference type="PANTHER" id="PTHR23028:SF53">
    <property type="entry name" value="ACYL_TRANSF_3 DOMAIN-CONTAINING PROTEIN"/>
    <property type="match status" value="1"/>
</dbReference>
<feature type="transmembrane region" description="Helical" evidence="1">
    <location>
        <begin position="36"/>
        <end position="55"/>
    </location>
</feature>
<evidence type="ECO:0000256" key="1">
    <source>
        <dbReference type="SAM" id="Phobius"/>
    </source>
</evidence>
<keyword evidence="5" id="KW-1185">Reference proteome</keyword>
<dbReference type="InterPro" id="IPR002656">
    <property type="entry name" value="Acyl_transf_3_dom"/>
</dbReference>
<feature type="domain" description="SGNH" evidence="3">
    <location>
        <begin position="478"/>
        <end position="685"/>
    </location>
</feature>
<evidence type="ECO:0000313" key="4">
    <source>
        <dbReference type="EMBL" id="NYJ17968.1"/>
    </source>
</evidence>
<protein>
    <submittedName>
        <fullName evidence="4">Peptidoglycan/LPS O-acetylase OafA/YrhL</fullName>
    </submittedName>
</protein>
<dbReference type="GO" id="GO:0016747">
    <property type="term" value="F:acyltransferase activity, transferring groups other than amino-acyl groups"/>
    <property type="evidence" value="ECO:0007669"/>
    <property type="project" value="InterPro"/>
</dbReference>
<feature type="transmembrane region" description="Helical" evidence="1">
    <location>
        <begin position="161"/>
        <end position="181"/>
    </location>
</feature>
<feature type="transmembrane region" description="Helical" evidence="1">
    <location>
        <begin position="193"/>
        <end position="213"/>
    </location>
</feature>
<dbReference type="Pfam" id="PF19040">
    <property type="entry name" value="SGNH"/>
    <property type="match status" value="1"/>
</dbReference>
<keyword evidence="1" id="KW-1133">Transmembrane helix</keyword>
<organism evidence="4 5">
    <name type="scientific">Nesterenkonia sandarakina</name>
    <dbReference type="NCBI Taxonomy" id="272918"/>
    <lineage>
        <taxon>Bacteria</taxon>
        <taxon>Bacillati</taxon>
        <taxon>Actinomycetota</taxon>
        <taxon>Actinomycetes</taxon>
        <taxon>Micrococcales</taxon>
        <taxon>Micrococcaceae</taxon>
        <taxon>Nesterenkonia</taxon>
    </lineage>
</organism>
<feature type="transmembrane region" description="Helical" evidence="1">
    <location>
        <begin position="61"/>
        <end position="78"/>
    </location>
</feature>
<keyword evidence="1" id="KW-0472">Membrane</keyword>
<feature type="transmembrane region" description="Helical" evidence="1">
    <location>
        <begin position="348"/>
        <end position="366"/>
    </location>
</feature>
<sequence>MTLRHPAPASDHAPALDPAASWVAPERRYRPELHGLRGLAILGVVVFHLFGAGRVSGGIDIFLAISGLLFTAMLLREAVESGGTIKVGRYLARLARRLLPAAALVILVTTLAGLFVFPETRHAQLLAEARASLLYFENLELISSQLTYGAAGPETSPFQHFWSLSVQGQFYLLWPLVALAAVMISKRIRRSPIAVMAVMTGLIVLVSFCYAAVQGQVNQDEAYLMTRTRLWELGFGGMLALLGSWLRLPRRLRGVAGWAGVGLIVSTGFLFDGAQLFPGPWALWPLLGLTLVLAAAGPDGGAKDSAGSATRVLSTRPFGWIGDHAYALYLWHWPLLILYLEIRDYSTLGGRGALIVLTVSLVLAYLTHRWVEQPLSRSASRIPPRVPLAFAATVLLIGGAASSFSIHQMQTQRSSVPALAELEQEDYPGALATLEGVEAPKGVEFIPDVQTLAQTRPDYYDWGCRQEFGDGENRGEVLVCEDPDSPAEPDLTVMITGGSHAGQWHHAWRILAAEHNWELLIADKSACLLTEPTDPEGNQCHEWNLNLLDVITERSPDLVFTAGSRVPNDDGPENIESGAPEKWQQIMDRGSEVLLMRGTPRREDSVADCLAEGGDAQSCGMDPVSYQQDNPLTAPDLPAGLYTLDMTEHLCEDQVCPAVIGNVAVYYDKSHLSNHYIESLAPLLEDRLRQEMPHLF</sequence>
<feature type="transmembrane region" description="Helical" evidence="1">
    <location>
        <begin position="318"/>
        <end position="342"/>
    </location>
</feature>
<dbReference type="EMBL" id="JACCFQ010000001">
    <property type="protein sequence ID" value="NYJ17968.1"/>
    <property type="molecule type" value="Genomic_DNA"/>
</dbReference>
<dbReference type="AlphaFoldDB" id="A0A7Z0EAI5"/>
<dbReference type="PANTHER" id="PTHR23028">
    <property type="entry name" value="ACETYLTRANSFERASE"/>
    <property type="match status" value="1"/>
</dbReference>
<dbReference type="RefSeq" id="WP_179442670.1">
    <property type="nucleotide sequence ID" value="NZ_BAAALK010000002.1"/>
</dbReference>